<feature type="compositionally biased region" description="Low complexity" evidence="1">
    <location>
        <begin position="169"/>
        <end position="179"/>
    </location>
</feature>
<feature type="non-terminal residue" evidence="2">
    <location>
        <position position="403"/>
    </location>
</feature>
<evidence type="ECO:0000313" key="2">
    <source>
        <dbReference type="EMBL" id="CAE8673195.1"/>
    </source>
</evidence>
<dbReference type="AlphaFoldDB" id="A0A813JBT2"/>
<dbReference type="Proteomes" id="UP000626109">
    <property type="component" value="Unassembled WGS sequence"/>
</dbReference>
<name>A0A813JBT2_POLGL</name>
<feature type="compositionally biased region" description="Low complexity" evidence="1">
    <location>
        <begin position="335"/>
        <end position="344"/>
    </location>
</feature>
<evidence type="ECO:0000313" key="3">
    <source>
        <dbReference type="Proteomes" id="UP000626109"/>
    </source>
</evidence>
<proteinExistence type="predicted"/>
<feature type="region of interest" description="Disordered" evidence="1">
    <location>
        <begin position="169"/>
        <end position="192"/>
    </location>
</feature>
<accession>A0A813JBT2</accession>
<sequence length="403" mass="42071">AVASAGVTSAERKAAKQFLQGQLKAIEPDSKGAEIRTAKLKELMSGVEAATSREEPAHVKKAKQAVAAAEKAFETVSKNYESWEKGKKMLSVDDLKILKRSYDDGKKKVDNVRSFVDQQLALRSENAAAPLKVEAERGAAAMNVDAATRTKAGKGTWNKANPTVRVAPAVVTPNNNPRPSGGGGGYPSAAAAPAPNAAALRQAQLSAQVRLAAEADAAEAASARPRPAIYRPTHKPEEPARVLSYACTCMAVAEQLGIKEAKAKEMAESSKEFAAHFDAATWENIQIRSLAIEKANREKAKENEKRKQLAALARVTEVQASAAASPNGPPPPPRGKVVAPKAVPGGFATVAPKAKPKAKAVGKQATKAAGPDLGNMAGSNRFAGMGGDDSDSDDGGGWSKAKK</sequence>
<feature type="region of interest" description="Disordered" evidence="1">
    <location>
        <begin position="320"/>
        <end position="403"/>
    </location>
</feature>
<organism evidence="2 3">
    <name type="scientific">Polarella glacialis</name>
    <name type="common">Dinoflagellate</name>
    <dbReference type="NCBI Taxonomy" id="89957"/>
    <lineage>
        <taxon>Eukaryota</taxon>
        <taxon>Sar</taxon>
        <taxon>Alveolata</taxon>
        <taxon>Dinophyceae</taxon>
        <taxon>Suessiales</taxon>
        <taxon>Suessiaceae</taxon>
        <taxon>Polarella</taxon>
    </lineage>
</organism>
<protein>
    <submittedName>
        <fullName evidence="2">Uncharacterized protein</fullName>
    </submittedName>
</protein>
<reference evidence="2" key="1">
    <citation type="submission" date="2021-02" db="EMBL/GenBank/DDBJ databases">
        <authorList>
            <person name="Dougan E. K."/>
            <person name="Rhodes N."/>
            <person name="Thang M."/>
            <person name="Chan C."/>
        </authorList>
    </citation>
    <scope>NUCLEOTIDE SEQUENCE</scope>
</reference>
<dbReference type="EMBL" id="CAJNNW010024563">
    <property type="protein sequence ID" value="CAE8673195.1"/>
    <property type="molecule type" value="Genomic_DNA"/>
</dbReference>
<evidence type="ECO:0000256" key="1">
    <source>
        <dbReference type="SAM" id="MobiDB-lite"/>
    </source>
</evidence>
<comment type="caution">
    <text evidence="2">The sequence shown here is derived from an EMBL/GenBank/DDBJ whole genome shotgun (WGS) entry which is preliminary data.</text>
</comment>
<gene>
    <name evidence="2" type="ORF">PGLA2088_LOCUS18415</name>
</gene>